<dbReference type="Proteomes" id="UP000676336">
    <property type="component" value="Unassembled WGS sequence"/>
</dbReference>
<dbReference type="PROSITE" id="PS51125">
    <property type="entry name" value="NHL"/>
    <property type="match status" value="1"/>
</dbReference>
<evidence type="ECO:0000313" key="9">
    <source>
        <dbReference type="Proteomes" id="UP000663834"/>
    </source>
</evidence>
<dbReference type="SUPFAM" id="SSF101898">
    <property type="entry name" value="NHL repeat"/>
    <property type="match status" value="1"/>
</dbReference>
<evidence type="ECO:0000313" key="8">
    <source>
        <dbReference type="EMBL" id="CAF3798577.1"/>
    </source>
</evidence>
<evidence type="ECO:0000256" key="1">
    <source>
        <dbReference type="ARBA" id="ARBA00022729"/>
    </source>
</evidence>
<dbReference type="EMBL" id="CAJNRE010003417">
    <property type="protein sequence ID" value="CAF2018555.1"/>
    <property type="molecule type" value="Genomic_DNA"/>
</dbReference>
<dbReference type="Pfam" id="PF01436">
    <property type="entry name" value="NHL"/>
    <property type="match status" value="1"/>
</dbReference>
<dbReference type="EMBL" id="CAJNOW010002557">
    <property type="protein sequence ID" value="CAF1356931.1"/>
    <property type="molecule type" value="Genomic_DNA"/>
</dbReference>
<dbReference type="Proteomes" id="UP000663834">
    <property type="component" value="Unassembled WGS sequence"/>
</dbReference>
<dbReference type="Proteomes" id="UP000663824">
    <property type="component" value="Unassembled WGS sequence"/>
</dbReference>
<dbReference type="Gene3D" id="2.40.10.500">
    <property type="match status" value="1"/>
</dbReference>
<evidence type="ECO:0000313" key="6">
    <source>
        <dbReference type="EMBL" id="CAF2018555.1"/>
    </source>
</evidence>
<dbReference type="Gene3D" id="2.120.10.30">
    <property type="entry name" value="TolB, C-terminal domain"/>
    <property type="match status" value="2"/>
</dbReference>
<reference evidence="5" key="1">
    <citation type="submission" date="2021-02" db="EMBL/GenBank/DDBJ databases">
        <authorList>
            <person name="Nowell W R."/>
        </authorList>
    </citation>
    <scope>NUCLEOTIDE SEQUENCE</scope>
</reference>
<evidence type="ECO:0000256" key="2">
    <source>
        <dbReference type="ARBA" id="ARBA00022737"/>
    </source>
</evidence>
<protein>
    <submittedName>
        <fullName evidence="5">Uncharacterized protein</fullName>
    </submittedName>
</protein>
<dbReference type="Proteomes" id="UP000681720">
    <property type="component" value="Unassembled WGS sequence"/>
</dbReference>
<gene>
    <name evidence="8" type="ORF">GIL414_LOCUS956</name>
    <name evidence="5" type="ORF">KQP761_LOCUS7532</name>
    <name evidence="6" type="ORF">MBJ925_LOCUS9132</name>
    <name evidence="7" type="ORF">SMN809_LOCUS831</name>
</gene>
<organism evidence="5 9">
    <name type="scientific">Rotaria magnacalcarata</name>
    <dbReference type="NCBI Taxonomy" id="392030"/>
    <lineage>
        <taxon>Eukaryota</taxon>
        <taxon>Metazoa</taxon>
        <taxon>Spiralia</taxon>
        <taxon>Gnathifera</taxon>
        <taxon>Rotifera</taxon>
        <taxon>Eurotatoria</taxon>
        <taxon>Bdelloidea</taxon>
        <taxon>Philodinida</taxon>
        <taxon>Philodinidae</taxon>
        <taxon>Rotaria</taxon>
    </lineage>
</organism>
<dbReference type="AlphaFoldDB" id="A0A815HVR4"/>
<dbReference type="EMBL" id="CAJOBJ010000140">
    <property type="protein sequence ID" value="CAF3798577.1"/>
    <property type="molecule type" value="Genomic_DNA"/>
</dbReference>
<evidence type="ECO:0000256" key="4">
    <source>
        <dbReference type="PROSITE-ProRule" id="PRU00504"/>
    </source>
</evidence>
<keyword evidence="3" id="KW-0325">Glycoprotein</keyword>
<dbReference type="GO" id="GO:0005576">
    <property type="term" value="C:extracellular region"/>
    <property type="evidence" value="ECO:0007669"/>
    <property type="project" value="TreeGrafter"/>
</dbReference>
<proteinExistence type="predicted"/>
<sequence>MNGLSPLRNTSYDVNIPANAKWAQKGKTIAKGNGGGGATNQLYWSLGLFVDDDQTVVIADNSNGRIMQWKKGDATNGQIVAGGKDQGNGLNQLQYPTDILIDIETDSLIICDYGNRRVVRWPRQSGTTQGEILIDNIDCYGLAKNDQRSDKNGTLVAGGHGKGADCNQLNGPGYIFVDRQQAVYVSDHNNHRVMKWNKGATEGTVVAGGQGEGSALTHLHHPEGLVLDTLGTLSVSDSTNHRVMRWPKGATQGTVIVGGNGEGEGANQFNRLIGLSFDRHGNLYIVDDHNHRVQRFSIQ</sequence>
<dbReference type="EMBL" id="CAJOBI010000109">
    <property type="protein sequence ID" value="CAF3794693.1"/>
    <property type="molecule type" value="Genomic_DNA"/>
</dbReference>
<evidence type="ECO:0000313" key="7">
    <source>
        <dbReference type="EMBL" id="CAF3794693.1"/>
    </source>
</evidence>
<feature type="repeat" description="NHL" evidence="4">
    <location>
        <begin position="263"/>
        <end position="299"/>
    </location>
</feature>
<dbReference type="InterPro" id="IPR001258">
    <property type="entry name" value="NHL_repeat"/>
</dbReference>
<dbReference type="PANTHER" id="PTHR10680:SF28">
    <property type="entry name" value="SMP-30_GLUCONOLACTONASE_LRE-LIKE REGION DOMAIN-CONTAINING PROTEIN"/>
    <property type="match status" value="1"/>
</dbReference>
<dbReference type="PANTHER" id="PTHR10680">
    <property type="entry name" value="PEPTIDYL-GLYCINE ALPHA-AMIDATING MONOOXYGENASE"/>
    <property type="match status" value="1"/>
</dbReference>
<dbReference type="InterPro" id="IPR011042">
    <property type="entry name" value="6-blade_b-propeller_TolB-like"/>
</dbReference>
<evidence type="ECO:0000313" key="5">
    <source>
        <dbReference type="EMBL" id="CAF1356931.1"/>
    </source>
</evidence>
<accession>A0A815HVR4</accession>
<dbReference type="OrthoDB" id="10275813at2759"/>
<dbReference type="CDD" id="cd05819">
    <property type="entry name" value="NHL"/>
    <property type="match status" value="1"/>
</dbReference>
<evidence type="ECO:0000256" key="3">
    <source>
        <dbReference type="ARBA" id="ARBA00023180"/>
    </source>
</evidence>
<comment type="caution">
    <text evidence="5">The sequence shown here is derived from an EMBL/GenBank/DDBJ whole genome shotgun (WGS) entry which is preliminary data.</text>
</comment>
<keyword evidence="1" id="KW-0732">Signal</keyword>
<name>A0A815HVR4_9BILA</name>
<keyword evidence="2" id="KW-0677">Repeat</keyword>